<proteinExistence type="predicted"/>
<evidence type="ECO:0000313" key="1">
    <source>
        <dbReference type="EMBL" id="SIT32223.1"/>
    </source>
</evidence>
<evidence type="ECO:0000313" key="2">
    <source>
        <dbReference type="Proteomes" id="UP000186917"/>
    </source>
</evidence>
<keyword evidence="2" id="KW-1185">Reference proteome</keyword>
<name>A0A1N7RAR0_9BACT</name>
<protein>
    <submittedName>
        <fullName evidence="1">Uncharacterized protein</fullName>
    </submittedName>
</protein>
<dbReference type="STRING" id="477680.SAMN05421788_11159"/>
<dbReference type="EMBL" id="FTOR01000011">
    <property type="protein sequence ID" value="SIT32223.1"/>
    <property type="molecule type" value="Genomic_DNA"/>
</dbReference>
<dbReference type="Proteomes" id="UP000186917">
    <property type="component" value="Unassembled WGS sequence"/>
</dbReference>
<accession>A0A1N7RAR0</accession>
<dbReference type="OrthoDB" id="9972203at2"/>
<organism evidence="1 2">
    <name type="scientific">Filimonas lacunae</name>
    <dbReference type="NCBI Taxonomy" id="477680"/>
    <lineage>
        <taxon>Bacteria</taxon>
        <taxon>Pseudomonadati</taxon>
        <taxon>Bacteroidota</taxon>
        <taxon>Chitinophagia</taxon>
        <taxon>Chitinophagales</taxon>
        <taxon>Chitinophagaceae</taxon>
        <taxon>Filimonas</taxon>
    </lineage>
</organism>
<dbReference type="RefSeq" id="WP_076381921.1">
    <property type="nucleotide sequence ID" value="NZ_AP017422.1"/>
</dbReference>
<reference evidence="2" key="1">
    <citation type="submission" date="2017-01" db="EMBL/GenBank/DDBJ databases">
        <authorList>
            <person name="Varghese N."/>
            <person name="Submissions S."/>
        </authorList>
    </citation>
    <scope>NUCLEOTIDE SEQUENCE [LARGE SCALE GENOMIC DNA]</scope>
    <source>
        <strain evidence="2">DSM 21054</strain>
    </source>
</reference>
<dbReference type="AlphaFoldDB" id="A0A1N7RAR0"/>
<gene>
    <name evidence="1" type="ORF">SAMN05421788_11159</name>
</gene>
<sequence length="213" mass="24152">MNRSWFTQKDFTSLVITKDKSLADHAVVKSITITDTQYIDRLAARIEQIYPDGDMMISFSGAAEYIRLTFFSGDKIQEIDVIQKGFKTPSTGFNIKNDYEKEIYAEIDALLFPALDKVIPKVKELPLEFGKFSLCYKGSRFEDMAPVTLSFHIDEFSCTDKKGNVELLQISSGQLPPQPYVIKGSGVTILTFRSNNDKRIYPEFFQVMEGLPG</sequence>